<accession>A0A0A9HFV7</accession>
<dbReference type="EMBL" id="GBRH01164145">
    <property type="protein sequence ID" value="JAE33751.1"/>
    <property type="molecule type" value="Transcribed_RNA"/>
</dbReference>
<reference evidence="1" key="2">
    <citation type="journal article" date="2015" name="Data Brief">
        <title>Shoot transcriptome of the giant reed, Arundo donax.</title>
        <authorList>
            <person name="Barrero R.A."/>
            <person name="Guerrero F.D."/>
            <person name="Moolhuijzen P."/>
            <person name="Goolsby J.A."/>
            <person name="Tidwell J."/>
            <person name="Bellgard S.E."/>
            <person name="Bellgard M.I."/>
        </authorList>
    </citation>
    <scope>NUCLEOTIDE SEQUENCE</scope>
    <source>
        <tissue evidence="1">Shoot tissue taken approximately 20 cm above the soil surface</tissue>
    </source>
</reference>
<organism evidence="1">
    <name type="scientific">Arundo donax</name>
    <name type="common">Giant reed</name>
    <name type="synonym">Donax arundinaceus</name>
    <dbReference type="NCBI Taxonomy" id="35708"/>
    <lineage>
        <taxon>Eukaryota</taxon>
        <taxon>Viridiplantae</taxon>
        <taxon>Streptophyta</taxon>
        <taxon>Embryophyta</taxon>
        <taxon>Tracheophyta</taxon>
        <taxon>Spermatophyta</taxon>
        <taxon>Magnoliopsida</taxon>
        <taxon>Liliopsida</taxon>
        <taxon>Poales</taxon>
        <taxon>Poaceae</taxon>
        <taxon>PACMAD clade</taxon>
        <taxon>Arundinoideae</taxon>
        <taxon>Arundineae</taxon>
        <taxon>Arundo</taxon>
    </lineage>
</organism>
<evidence type="ECO:0000313" key="1">
    <source>
        <dbReference type="EMBL" id="JAE33751.1"/>
    </source>
</evidence>
<dbReference type="AlphaFoldDB" id="A0A0A9HFV7"/>
<sequence>MIDPQQQTINSTISPMPEQFPKLAQFTIYSRVQESSI</sequence>
<reference evidence="1" key="1">
    <citation type="submission" date="2014-09" db="EMBL/GenBank/DDBJ databases">
        <authorList>
            <person name="Magalhaes I.L.F."/>
            <person name="Oliveira U."/>
            <person name="Santos F.R."/>
            <person name="Vidigal T.H.D.A."/>
            <person name="Brescovit A.D."/>
            <person name="Santos A.J."/>
        </authorList>
    </citation>
    <scope>NUCLEOTIDE SEQUENCE</scope>
    <source>
        <tissue evidence="1">Shoot tissue taken approximately 20 cm above the soil surface</tissue>
    </source>
</reference>
<protein>
    <submittedName>
        <fullName evidence="1">Uncharacterized protein</fullName>
    </submittedName>
</protein>
<proteinExistence type="predicted"/>
<name>A0A0A9HFV7_ARUDO</name>